<feature type="domain" description="Carbohydrate kinase FGGY C-terminal" evidence="5">
    <location>
        <begin position="311"/>
        <end position="431"/>
    </location>
</feature>
<proteinExistence type="inferred from homology"/>
<dbReference type="Proteomes" id="UP000321062">
    <property type="component" value="Chromosome"/>
</dbReference>
<dbReference type="PANTHER" id="PTHR43095">
    <property type="entry name" value="SUGAR KINASE"/>
    <property type="match status" value="1"/>
</dbReference>
<dbReference type="RefSeq" id="WP_147655342.1">
    <property type="nucleotide sequence ID" value="NZ_BMFM01000001.1"/>
</dbReference>
<dbReference type="InterPro" id="IPR018485">
    <property type="entry name" value="FGGY_C"/>
</dbReference>
<dbReference type="PIRSF" id="PIRSF000538">
    <property type="entry name" value="GlpK"/>
    <property type="match status" value="1"/>
</dbReference>
<keyword evidence="2" id="KW-0808">Transferase</keyword>
<dbReference type="InterPro" id="IPR000577">
    <property type="entry name" value="Carb_kinase_FGGY"/>
</dbReference>
<comment type="similarity">
    <text evidence="1">Belongs to the FGGY kinase family.</text>
</comment>
<evidence type="ECO:0000259" key="4">
    <source>
        <dbReference type="Pfam" id="PF00370"/>
    </source>
</evidence>
<dbReference type="InterPro" id="IPR043129">
    <property type="entry name" value="ATPase_NBD"/>
</dbReference>
<dbReference type="EMBL" id="CP041690">
    <property type="protein sequence ID" value="QEE19679.1"/>
    <property type="molecule type" value="Genomic_DNA"/>
</dbReference>
<dbReference type="SUPFAM" id="SSF53067">
    <property type="entry name" value="Actin-like ATPase domain"/>
    <property type="match status" value="2"/>
</dbReference>
<evidence type="ECO:0000259" key="5">
    <source>
        <dbReference type="Pfam" id="PF02782"/>
    </source>
</evidence>
<dbReference type="CDD" id="cd07805">
    <property type="entry name" value="ASKHA_NBD_FGGY_CvXK-like"/>
    <property type="match status" value="1"/>
</dbReference>
<organism evidence="6 7">
    <name type="scientific">Paradevosia tibetensis</name>
    <dbReference type="NCBI Taxonomy" id="1447062"/>
    <lineage>
        <taxon>Bacteria</taxon>
        <taxon>Pseudomonadati</taxon>
        <taxon>Pseudomonadota</taxon>
        <taxon>Alphaproteobacteria</taxon>
        <taxon>Hyphomicrobiales</taxon>
        <taxon>Devosiaceae</taxon>
        <taxon>Paradevosia</taxon>
    </lineage>
</organism>
<dbReference type="Pfam" id="PF02782">
    <property type="entry name" value="FGGY_C"/>
    <property type="match status" value="1"/>
</dbReference>
<name>A0A5B9DLX5_9HYPH</name>
<evidence type="ECO:0000313" key="6">
    <source>
        <dbReference type="EMBL" id="QEE19679.1"/>
    </source>
</evidence>
<gene>
    <name evidence="6" type="ORF">FNA67_05595</name>
</gene>
<evidence type="ECO:0000256" key="1">
    <source>
        <dbReference type="ARBA" id="ARBA00009156"/>
    </source>
</evidence>
<protein>
    <submittedName>
        <fullName evidence="6">Uncharacterized protein</fullName>
    </submittedName>
</protein>
<evidence type="ECO:0000256" key="3">
    <source>
        <dbReference type="ARBA" id="ARBA00022777"/>
    </source>
</evidence>
<dbReference type="Gene3D" id="3.30.420.40">
    <property type="match status" value="2"/>
</dbReference>
<evidence type="ECO:0000256" key="2">
    <source>
        <dbReference type="ARBA" id="ARBA00022679"/>
    </source>
</evidence>
<dbReference type="GO" id="GO:0016301">
    <property type="term" value="F:kinase activity"/>
    <property type="evidence" value="ECO:0007669"/>
    <property type="project" value="UniProtKB-KW"/>
</dbReference>
<sequence>MTSPKDPILVFDIGSSGLKAALFAADGTMVDRDEVNYPAGPNPHRQSPLGWWEAAVEAVSHLPPLHVSAIVLSGTMENLIPVDRDGNPLGDALLYSDPCGVPYVEAFRHRIDPAIAGNAPEPLMTAFKLAWLREHEPDHYRKAEKFLPGSKDFVAYKLTGKFVTDPTCAATTGLMDLTRRDWSSELLAIFGIDLGQLPVILPAATVIGTLTEEAAQLLHLEPGIPIINGCGDGGATTVGSGADHTDDVSLYLGTTGWVARVAPASASAEPRPFYRLPHPLTDDIIEIAPILSAGAAAEWARNAVGVDIIRGDTLAEAADVQPGGALFLPYLHGERSPFIDLDVRAAFLNVSSNDGPGELYYAVMEGVAFAINANIEAMGGCAAGNVSLVGGGALSTVWPQIIADVLRTPITRPASPVNATSFGAFRIALKALGHEDAETSFSIAAAPRPERFTRLERQQQLFQSGTAYVRSFSR</sequence>
<evidence type="ECO:0000313" key="7">
    <source>
        <dbReference type="Proteomes" id="UP000321062"/>
    </source>
</evidence>
<dbReference type="OrthoDB" id="9805576at2"/>
<dbReference type="InterPro" id="IPR018484">
    <property type="entry name" value="FGGY_N"/>
</dbReference>
<dbReference type="Pfam" id="PF00370">
    <property type="entry name" value="FGGY_N"/>
    <property type="match status" value="1"/>
</dbReference>
<reference evidence="6 7" key="1">
    <citation type="journal article" date="2015" name="Int. J. Syst. Evol. Microbiol.">
        <title>Youhaiella tibetensis gen. nov., sp. nov., isolated from subsurface sediment.</title>
        <authorList>
            <person name="Wang Y.X."/>
            <person name="Huang F.Q."/>
            <person name="Nogi Y."/>
            <person name="Pang S.J."/>
            <person name="Wang P.K."/>
            <person name="Lv J."/>
        </authorList>
    </citation>
    <scope>NUCLEOTIDE SEQUENCE [LARGE SCALE GENOMIC DNA]</scope>
    <source>
        <strain evidence="7">fig4</strain>
    </source>
</reference>
<keyword evidence="3" id="KW-0418">Kinase</keyword>
<keyword evidence="7" id="KW-1185">Reference proteome</keyword>
<feature type="domain" description="Carbohydrate kinase FGGY N-terminal" evidence="4">
    <location>
        <begin position="8"/>
        <end position="239"/>
    </location>
</feature>
<dbReference type="PANTHER" id="PTHR43095:SF5">
    <property type="entry name" value="XYLULOSE KINASE"/>
    <property type="match status" value="1"/>
</dbReference>
<dbReference type="KEGG" id="yti:FNA67_05595"/>
<accession>A0A5B9DLX5</accession>
<dbReference type="GO" id="GO:0005975">
    <property type="term" value="P:carbohydrate metabolic process"/>
    <property type="evidence" value="ECO:0007669"/>
    <property type="project" value="InterPro"/>
</dbReference>
<dbReference type="AlphaFoldDB" id="A0A5B9DLX5"/>
<dbReference type="InterPro" id="IPR050406">
    <property type="entry name" value="FGGY_Carb_Kinase"/>
</dbReference>